<protein>
    <recommendedName>
        <fullName evidence="2">LysM domain-containing protein</fullName>
    </recommendedName>
</protein>
<evidence type="ECO:0000259" key="2">
    <source>
        <dbReference type="Pfam" id="PF01476"/>
    </source>
</evidence>
<dbReference type="Gene3D" id="3.10.350.10">
    <property type="entry name" value="LysM domain"/>
    <property type="match status" value="1"/>
</dbReference>
<keyword evidence="4" id="KW-1185">Reference proteome</keyword>
<feature type="signal peptide" evidence="1">
    <location>
        <begin position="1"/>
        <end position="23"/>
    </location>
</feature>
<dbReference type="CDD" id="cd00118">
    <property type="entry name" value="LysM"/>
    <property type="match status" value="1"/>
</dbReference>
<accession>A0A6A6EPP6</accession>
<keyword evidence="1" id="KW-0732">Signal</keyword>
<feature type="chain" id="PRO_5025452803" description="LysM domain-containing protein" evidence="1">
    <location>
        <begin position="24"/>
        <end position="236"/>
    </location>
</feature>
<evidence type="ECO:0000313" key="4">
    <source>
        <dbReference type="Proteomes" id="UP000800200"/>
    </source>
</evidence>
<dbReference type="AlphaFoldDB" id="A0A6A6EPP6"/>
<sequence>MAVKRGLLPILAALLGSASLASAACDPSSLDNSTFLYNVTVDGTTIFDIANATGRGVCDIGRQNIMANVTIVPNVGESILIPAQTCEPDNESCILKPDPNPRNCLLGGPRLYYTVRGDTFDKIALRLNMTAESIMIGTTPGNRTSTGVTNSSQELQAGSFLKIPQCEPSQCIMQPYSFKWGVYKDLAEKFGTTVGQIMMLSPTYNYSSKAFLGGSFPPITMAINCTVLSDNTTVLE</sequence>
<dbReference type="Proteomes" id="UP000800200">
    <property type="component" value="Unassembled WGS sequence"/>
</dbReference>
<dbReference type="PROSITE" id="PS51257">
    <property type="entry name" value="PROKAR_LIPOPROTEIN"/>
    <property type="match status" value="1"/>
</dbReference>
<proteinExistence type="predicted"/>
<reference evidence="3" key="1">
    <citation type="journal article" date="2020" name="Stud. Mycol.">
        <title>101 Dothideomycetes genomes: a test case for predicting lifestyles and emergence of pathogens.</title>
        <authorList>
            <person name="Haridas S."/>
            <person name="Albert R."/>
            <person name="Binder M."/>
            <person name="Bloem J."/>
            <person name="Labutti K."/>
            <person name="Salamov A."/>
            <person name="Andreopoulos B."/>
            <person name="Baker S."/>
            <person name="Barry K."/>
            <person name="Bills G."/>
            <person name="Bluhm B."/>
            <person name="Cannon C."/>
            <person name="Castanera R."/>
            <person name="Culley D."/>
            <person name="Daum C."/>
            <person name="Ezra D."/>
            <person name="Gonzalez J."/>
            <person name="Henrissat B."/>
            <person name="Kuo A."/>
            <person name="Liang C."/>
            <person name="Lipzen A."/>
            <person name="Lutzoni F."/>
            <person name="Magnuson J."/>
            <person name="Mondo S."/>
            <person name="Nolan M."/>
            <person name="Ohm R."/>
            <person name="Pangilinan J."/>
            <person name="Park H.-J."/>
            <person name="Ramirez L."/>
            <person name="Alfaro M."/>
            <person name="Sun H."/>
            <person name="Tritt A."/>
            <person name="Yoshinaga Y."/>
            <person name="Zwiers L.-H."/>
            <person name="Turgeon B."/>
            <person name="Goodwin S."/>
            <person name="Spatafora J."/>
            <person name="Crous P."/>
            <person name="Grigoriev I."/>
        </authorList>
    </citation>
    <scope>NUCLEOTIDE SEQUENCE</scope>
    <source>
        <strain evidence="3">CBS 207.26</strain>
    </source>
</reference>
<dbReference type="OrthoDB" id="2107166at2759"/>
<evidence type="ECO:0000256" key="1">
    <source>
        <dbReference type="SAM" id="SignalP"/>
    </source>
</evidence>
<dbReference type="InterPro" id="IPR018392">
    <property type="entry name" value="LysM"/>
</dbReference>
<gene>
    <name evidence="3" type="ORF">K469DRAFT_552030</name>
</gene>
<dbReference type="Pfam" id="PF01476">
    <property type="entry name" value="LysM"/>
    <property type="match status" value="1"/>
</dbReference>
<evidence type="ECO:0000313" key="3">
    <source>
        <dbReference type="EMBL" id="KAF2193135.1"/>
    </source>
</evidence>
<dbReference type="EMBL" id="ML994614">
    <property type="protein sequence ID" value="KAF2193135.1"/>
    <property type="molecule type" value="Genomic_DNA"/>
</dbReference>
<name>A0A6A6EPP6_9PEZI</name>
<dbReference type="InterPro" id="IPR036779">
    <property type="entry name" value="LysM_dom_sf"/>
</dbReference>
<feature type="domain" description="LysM" evidence="2">
    <location>
        <begin position="115"/>
        <end position="135"/>
    </location>
</feature>
<organism evidence="3 4">
    <name type="scientific">Zopfia rhizophila CBS 207.26</name>
    <dbReference type="NCBI Taxonomy" id="1314779"/>
    <lineage>
        <taxon>Eukaryota</taxon>
        <taxon>Fungi</taxon>
        <taxon>Dikarya</taxon>
        <taxon>Ascomycota</taxon>
        <taxon>Pezizomycotina</taxon>
        <taxon>Dothideomycetes</taxon>
        <taxon>Dothideomycetes incertae sedis</taxon>
        <taxon>Zopfiaceae</taxon>
        <taxon>Zopfia</taxon>
    </lineage>
</organism>